<evidence type="ECO:0000256" key="2">
    <source>
        <dbReference type="ARBA" id="ARBA00022679"/>
    </source>
</evidence>
<proteinExistence type="predicted"/>
<sequence length="288" mass="33567">MIFTQLIGGLGNQMFQYAAGRALSLRRGVPLAIDRRGFDEYILRNYGLDKFVLQAVDADPRYLPPLNKKKRITRLFKRFGLGTSYPRVFREKAFEFYPEVLDLPDGTYLKGYWQSERYFLDAQDTIRRDFAFRHPPSPINADYLGQIRQGISVSVHIRRGDYVSDKAASALIGTCSFEYYQRAARLLEERVESTPRFYVFSDDPDWARTNMKFNGEMHIVRHNDASTDFEDLRLMSACSHHIIANSTFSWWAAWLNPSPDKIVIAPARWFRSDKLDDKDLIPSKWLRV</sequence>
<name>A0A450TY95_9GAMM</name>
<dbReference type="InterPro" id="IPR002516">
    <property type="entry name" value="Glyco_trans_11"/>
</dbReference>
<dbReference type="GO" id="GO:0005975">
    <property type="term" value="P:carbohydrate metabolic process"/>
    <property type="evidence" value="ECO:0007669"/>
    <property type="project" value="InterPro"/>
</dbReference>
<dbReference type="GO" id="GO:0016020">
    <property type="term" value="C:membrane"/>
    <property type="evidence" value="ECO:0007669"/>
    <property type="project" value="InterPro"/>
</dbReference>
<evidence type="ECO:0000256" key="1">
    <source>
        <dbReference type="ARBA" id="ARBA00022676"/>
    </source>
</evidence>
<dbReference type="PANTHER" id="PTHR11927:SF9">
    <property type="entry name" value="L-FUCOSYLTRANSFERASE"/>
    <property type="match status" value="1"/>
</dbReference>
<dbReference type="GO" id="GO:0008107">
    <property type="term" value="F:galactoside 2-alpha-L-fucosyltransferase activity"/>
    <property type="evidence" value="ECO:0007669"/>
    <property type="project" value="InterPro"/>
</dbReference>
<dbReference type="Gene3D" id="3.40.50.11350">
    <property type="match status" value="1"/>
</dbReference>
<dbReference type="PANTHER" id="PTHR11927">
    <property type="entry name" value="GALACTOSIDE 2-L-FUCOSYLTRANSFERASE"/>
    <property type="match status" value="1"/>
</dbReference>
<reference evidence="3" key="1">
    <citation type="submission" date="2019-02" db="EMBL/GenBank/DDBJ databases">
        <authorList>
            <person name="Gruber-Vodicka R. H."/>
            <person name="Seah K. B. B."/>
        </authorList>
    </citation>
    <scope>NUCLEOTIDE SEQUENCE</scope>
    <source>
        <strain evidence="3">BECK_BZ131</strain>
    </source>
</reference>
<organism evidence="3">
    <name type="scientific">Candidatus Kentrum sp. FW</name>
    <dbReference type="NCBI Taxonomy" id="2126338"/>
    <lineage>
        <taxon>Bacteria</taxon>
        <taxon>Pseudomonadati</taxon>
        <taxon>Pseudomonadota</taxon>
        <taxon>Gammaproteobacteria</taxon>
        <taxon>Candidatus Kentrum</taxon>
    </lineage>
</organism>
<protein>
    <submittedName>
        <fullName evidence="3">Glycosyl transferase family 11</fullName>
    </submittedName>
</protein>
<gene>
    <name evidence="3" type="ORF">BECKFW1821C_GA0114237_106212</name>
</gene>
<dbReference type="AlphaFoldDB" id="A0A450TY95"/>
<keyword evidence="2 3" id="KW-0808">Transferase</keyword>
<dbReference type="EMBL" id="CAADFE010000062">
    <property type="protein sequence ID" value="VFJ74414.1"/>
    <property type="molecule type" value="Genomic_DNA"/>
</dbReference>
<keyword evidence="1" id="KW-0328">Glycosyltransferase</keyword>
<evidence type="ECO:0000313" key="3">
    <source>
        <dbReference type="EMBL" id="VFJ74414.1"/>
    </source>
</evidence>
<dbReference type="CDD" id="cd11301">
    <property type="entry name" value="Fut1_Fut2_like"/>
    <property type="match status" value="1"/>
</dbReference>
<accession>A0A450TY95</accession>
<dbReference type="Pfam" id="PF01531">
    <property type="entry name" value="Glyco_transf_11"/>
    <property type="match status" value="1"/>
</dbReference>